<dbReference type="InterPro" id="IPR052158">
    <property type="entry name" value="INH-QAR"/>
</dbReference>
<dbReference type="AlphaFoldDB" id="A0A3A8QDM9"/>
<organism evidence="5 6">
    <name type="scientific">Corallococcus aberystwythensis</name>
    <dbReference type="NCBI Taxonomy" id="2316722"/>
    <lineage>
        <taxon>Bacteria</taxon>
        <taxon>Pseudomonadati</taxon>
        <taxon>Myxococcota</taxon>
        <taxon>Myxococcia</taxon>
        <taxon>Myxococcales</taxon>
        <taxon>Cystobacterineae</taxon>
        <taxon>Myxococcaceae</taxon>
        <taxon>Corallococcus</taxon>
    </lineage>
</organism>
<dbReference type="SUPFAM" id="SSF52317">
    <property type="entry name" value="Class I glutamine amidotransferase-like"/>
    <property type="match status" value="1"/>
</dbReference>
<reference evidence="6" key="1">
    <citation type="submission" date="2018-09" db="EMBL/GenBank/DDBJ databases">
        <authorList>
            <person name="Livingstone P.G."/>
            <person name="Whitworth D.E."/>
        </authorList>
    </citation>
    <scope>NUCLEOTIDE SEQUENCE [LARGE SCALE GENOMIC DNA]</scope>
    <source>
        <strain evidence="6">AB050A</strain>
    </source>
</reference>
<dbReference type="InterPro" id="IPR018060">
    <property type="entry name" value="HTH_AraC"/>
</dbReference>
<evidence type="ECO:0000256" key="2">
    <source>
        <dbReference type="ARBA" id="ARBA00023163"/>
    </source>
</evidence>
<sequence length="338" mass="36317">MHTVAIVALDGVVPFDLSIPTEVFGRVRLPDGGPGYAVRVCGVTPEVHAGAFVLKTRHGLGALARADTIILPGITDVSAPVPPRLLTALRAAARRGTRIASICSGAFLLAATGLLDGLRATTHWLASEELARRHPSIHVDPNVLYVDNGQLLTSAGAAAGLDLCLHLVRRDHGSAVAADAARLAVMPLERDGGQSQFITHVPPTPEGASLEPLLRWMEDHLHRPLTLQALARKAAMSERTLSRRFREQTGTTPLQWLLHARVRRAQHLLETTRQPVEAVAEKVGFGSPTTFREHFQRFVTTSPLAYRRAFQSGTKSLSAGGRSAPPLPGAPRRTRAAS</sequence>
<proteinExistence type="predicted"/>
<keyword evidence="2" id="KW-0804">Transcription</keyword>
<dbReference type="CDD" id="cd03137">
    <property type="entry name" value="GATase1_AraC_1"/>
    <property type="match status" value="1"/>
</dbReference>
<dbReference type="EMBL" id="RAWK01000084">
    <property type="protein sequence ID" value="RKH66228.1"/>
    <property type="molecule type" value="Genomic_DNA"/>
</dbReference>
<dbReference type="InterPro" id="IPR029062">
    <property type="entry name" value="Class_I_gatase-like"/>
</dbReference>
<feature type="domain" description="HTH araC/xylS-type" evidence="4">
    <location>
        <begin position="211"/>
        <end position="309"/>
    </location>
</feature>
<keyword evidence="6" id="KW-1185">Reference proteome</keyword>
<evidence type="ECO:0000259" key="4">
    <source>
        <dbReference type="PROSITE" id="PS01124"/>
    </source>
</evidence>
<evidence type="ECO:0000313" key="5">
    <source>
        <dbReference type="EMBL" id="RKH66228.1"/>
    </source>
</evidence>
<dbReference type="Pfam" id="PF01965">
    <property type="entry name" value="DJ-1_PfpI"/>
    <property type="match status" value="1"/>
</dbReference>
<protein>
    <submittedName>
        <fullName evidence="5">Helix-turn-helix domain-containing protein</fullName>
    </submittedName>
</protein>
<dbReference type="Pfam" id="PF12833">
    <property type="entry name" value="HTH_18"/>
    <property type="match status" value="1"/>
</dbReference>
<evidence type="ECO:0000256" key="1">
    <source>
        <dbReference type="ARBA" id="ARBA00023015"/>
    </source>
</evidence>
<comment type="caution">
    <text evidence="5">The sequence shown here is derived from an EMBL/GenBank/DDBJ whole genome shotgun (WGS) entry which is preliminary data.</text>
</comment>
<evidence type="ECO:0000256" key="3">
    <source>
        <dbReference type="SAM" id="MobiDB-lite"/>
    </source>
</evidence>
<gene>
    <name evidence="5" type="ORF">D7W81_15710</name>
</gene>
<accession>A0A3A8QDM9</accession>
<dbReference type="GO" id="GO:0043565">
    <property type="term" value="F:sequence-specific DNA binding"/>
    <property type="evidence" value="ECO:0007669"/>
    <property type="project" value="InterPro"/>
</dbReference>
<dbReference type="SMART" id="SM00342">
    <property type="entry name" value="HTH_ARAC"/>
    <property type="match status" value="1"/>
</dbReference>
<dbReference type="PANTHER" id="PTHR43130:SF3">
    <property type="entry name" value="HTH-TYPE TRANSCRIPTIONAL REGULATOR RV1931C"/>
    <property type="match status" value="1"/>
</dbReference>
<dbReference type="InterPro" id="IPR009057">
    <property type="entry name" value="Homeodomain-like_sf"/>
</dbReference>
<dbReference type="Gene3D" id="3.40.50.880">
    <property type="match status" value="1"/>
</dbReference>
<dbReference type="OrthoDB" id="9798003at2"/>
<dbReference type="Proteomes" id="UP000267003">
    <property type="component" value="Unassembled WGS sequence"/>
</dbReference>
<dbReference type="PROSITE" id="PS01124">
    <property type="entry name" value="HTH_ARAC_FAMILY_2"/>
    <property type="match status" value="1"/>
</dbReference>
<dbReference type="Gene3D" id="1.10.10.60">
    <property type="entry name" value="Homeodomain-like"/>
    <property type="match status" value="1"/>
</dbReference>
<dbReference type="RefSeq" id="WP_120556192.1">
    <property type="nucleotide sequence ID" value="NZ_RAWK01000084.1"/>
</dbReference>
<name>A0A3A8QDM9_9BACT</name>
<feature type="region of interest" description="Disordered" evidence="3">
    <location>
        <begin position="313"/>
        <end position="338"/>
    </location>
</feature>
<keyword evidence="1" id="KW-0805">Transcription regulation</keyword>
<dbReference type="PANTHER" id="PTHR43130">
    <property type="entry name" value="ARAC-FAMILY TRANSCRIPTIONAL REGULATOR"/>
    <property type="match status" value="1"/>
</dbReference>
<dbReference type="SUPFAM" id="SSF46689">
    <property type="entry name" value="Homeodomain-like"/>
    <property type="match status" value="2"/>
</dbReference>
<dbReference type="GO" id="GO:0003700">
    <property type="term" value="F:DNA-binding transcription factor activity"/>
    <property type="evidence" value="ECO:0007669"/>
    <property type="project" value="InterPro"/>
</dbReference>
<dbReference type="InterPro" id="IPR002818">
    <property type="entry name" value="DJ-1/PfpI"/>
</dbReference>
<evidence type="ECO:0000313" key="6">
    <source>
        <dbReference type="Proteomes" id="UP000267003"/>
    </source>
</evidence>